<dbReference type="OrthoDB" id="8452331at2"/>
<dbReference type="AlphaFoldDB" id="A0A1E3W9M0"/>
<dbReference type="RefSeq" id="WP_069624375.1">
    <property type="nucleotide sequence ID" value="NZ_LPWD01000310.1"/>
</dbReference>
<protein>
    <submittedName>
        <fullName evidence="2">Uncharacterized protein</fullName>
    </submittedName>
</protein>
<accession>A0A1E3W9M0</accession>
<keyword evidence="3" id="KW-1185">Reference proteome</keyword>
<sequence length="99" mass="11296">MPGRLRRREYEHGRAPERRRKPVRRLPQDRRGPHYRGPESVTKELTQALIVAGNDRNLTLMPGTEGANYTLRGYLLAAPERQGSKISYIWDVTDAEAPG</sequence>
<name>A0A1E3W9M0_9HYPH</name>
<evidence type="ECO:0000313" key="3">
    <source>
        <dbReference type="Proteomes" id="UP000095042"/>
    </source>
</evidence>
<evidence type="ECO:0000313" key="2">
    <source>
        <dbReference type="EMBL" id="ODS02440.1"/>
    </source>
</evidence>
<gene>
    <name evidence="2" type="ORF">AUC71_15395</name>
</gene>
<comment type="caution">
    <text evidence="2">The sequence shown here is derived from an EMBL/GenBank/DDBJ whole genome shotgun (WGS) entry which is preliminary data.</text>
</comment>
<evidence type="ECO:0000256" key="1">
    <source>
        <dbReference type="SAM" id="MobiDB-lite"/>
    </source>
</evidence>
<feature type="region of interest" description="Disordered" evidence="1">
    <location>
        <begin position="1"/>
        <end position="42"/>
    </location>
</feature>
<dbReference type="EMBL" id="LPWD01000310">
    <property type="protein sequence ID" value="ODS02440.1"/>
    <property type="molecule type" value="Genomic_DNA"/>
</dbReference>
<organism evidence="2 3">
    <name type="scientific">Methyloceanibacter marginalis</name>
    <dbReference type="NCBI Taxonomy" id="1774971"/>
    <lineage>
        <taxon>Bacteria</taxon>
        <taxon>Pseudomonadati</taxon>
        <taxon>Pseudomonadota</taxon>
        <taxon>Alphaproteobacteria</taxon>
        <taxon>Hyphomicrobiales</taxon>
        <taxon>Hyphomicrobiaceae</taxon>
        <taxon>Methyloceanibacter</taxon>
    </lineage>
</organism>
<proteinExistence type="predicted"/>
<dbReference type="Proteomes" id="UP000095042">
    <property type="component" value="Unassembled WGS sequence"/>
</dbReference>
<reference evidence="2 3" key="1">
    <citation type="journal article" date="2016" name="Environ. Microbiol.">
        <title>New Methyloceanibacter diversity from North Sea sediments includes methanotroph containing solely the soluble methane monooxygenase.</title>
        <authorList>
            <person name="Vekeman B."/>
            <person name="Kerckhof F.M."/>
            <person name="Cremers G."/>
            <person name="de Vos P."/>
            <person name="Vandamme P."/>
            <person name="Boon N."/>
            <person name="Op den Camp H.J."/>
            <person name="Heylen K."/>
        </authorList>
    </citation>
    <scope>NUCLEOTIDE SEQUENCE [LARGE SCALE GENOMIC DNA]</scope>
    <source>
        <strain evidence="2 3">R-67177</strain>
    </source>
</reference>